<keyword evidence="2 6" id="KW-0812">Transmembrane</keyword>
<evidence type="ECO:0000259" key="7">
    <source>
        <dbReference type="Pfam" id="PF12698"/>
    </source>
</evidence>
<feature type="transmembrane region" description="Helical" evidence="6">
    <location>
        <begin position="110"/>
        <end position="132"/>
    </location>
</feature>
<dbReference type="AlphaFoldDB" id="A0A1H0F8L3"/>
<keyword evidence="4 6" id="KW-0472">Membrane</keyword>
<reference evidence="9" key="1">
    <citation type="submission" date="2016-10" db="EMBL/GenBank/DDBJ databases">
        <authorList>
            <person name="Varghese N."/>
            <person name="Submissions S."/>
        </authorList>
    </citation>
    <scope>NUCLEOTIDE SEQUENCE [LARGE SCALE GENOMIC DNA]</scope>
    <source>
        <strain evidence="9">DSM 27982</strain>
    </source>
</reference>
<dbReference type="EMBL" id="FNIM01000023">
    <property type="protein sequence ID" value="SDN90879.1"/>
    <property type="molecule type" value="Genomic_DNA"/>
</dbReference>
<proteinExistence type="predicted"/>
<dbReference type="GO" id="GO:0140359">
    <property type="term" value="F:ABC-type transporter activity"/>
    <property type="evidence" value="ECO:0007669"/>
    <property type="project" value="InterPro"/>
</dbReference>
<dbReference type="PANTHER" id="PTHR43229">
    <property type="entry name" value="NODULATION PROTEIN J"/>
    <property type="match status" value="1"/>
</dbReference>
<accession>A0A1H0F8L3</accession>
<feature type="transmembrane region" description="Helical" evidence="6">
    <location>
        <begin position="30"/>
        <end position="55"/>
    </location>
</feature>
<dbReference type="PIRSF" id="PIRSF006648">
    <property type="entry name" value="DrrB"/>
    <property type="match status" value="1"/>
</dbReference>
<dbReference type="Pfam" id="PF12698">
    <property type="entry name" value="ABC2_membrane_3"/>
    <property type="match status" value="1"/>
</dbReference>
<dbReference type="InterPro" id="IPR000412">
    <property type="entry name" value="ABC_2_transport"/>
</dbReference>
<evidence type="ECO:0000313" key="9">
    <source>
        <dbReference type="Proteomes" id="UP000198541"/>
    </source>
</evidence>
<evidence type="ECO:0000256" key="2">
    <source>
        <dbReference type="ARBA" id="ARBA00022692"/>
    </source>
</evidence>
<evidence type="ECO:0000256" key="6">
    <source>
        <dbReference type="SAM" id="Phobius"/>
    </source>
</evidence>
<keyword evidence="5" id="KW-0046">Antibiotic resistance</keyword>
<evidence type="ECO:0000313" key="8">
    <source>
        <dbReference type="EMBL" id="SDN90879.1"/>
    </source>
</evidence>
<feature type="transmembrane region" description="Helical" evidence="6">
    <location>
        <begin position="81"/>
        <end position="104"/>
    </location>
</feature>
<feature type="transmembrane region" description="Helical" evidence="6">
    <location>
        <begin position="200"/>
        <end position="217"/>
    </location>
</feature>
<keyword evidence="9" id="KW-1185">Reference proteome</keyword>
<organism evidence="8 9">
    <name type="scientific">Actinomyces ruminicola</name>
    <dbReference type="NCBI Taxonomy" id="332524"/>
    <lineage>
        <taxon>Bacteria</taxon>
        <taxon>Bacillati</taxon>
        <taxon>Actinomycetota</taxon>
        <taxon>Actinomycetes</taxon>
        <taxon>Actinomycetales</taxon>
        <taxon>Actinomycetaceae</taxon>
        <taxon>Actinomyces</taxon>
    </lineage>
</organism>
<comment type="subcellular location">
    <subcellularLocation>
        <location evidence="1">Membrane</location>
        <topology evidence="1">Multi-pass membrane protein</topology>
    </subcellularLocation>
</comment>
<dbReference type="Proteomes" id="UP000198541">
    <property type="component" value="Unassembled WGS sequence"/>
</dbReference>
<protein>
    <submittedName>
        <fullName evidence="8">ABC-2 type transport system permease protein</fullName>
    </submittedName>
</protein>
<evidence type="ECO:0000256" key="3">
    <source>
        <dbReference type="ARBA" id="ARBA00022989"/>
    </source>
</evidence>
<keyword evidence="3 6" id="KW-1133">Transmembrane helix</keyword>
<feature type="transmembrane region" description="Helical" evidence="6">
    <location>
        <begin position="144"/>
        <end position="162"/>
    </location>
</feature>
<feature type="domain" description="ABC-2 type transporter transmembrane" evidence="7">
    <location>
        <begin position="30"/>
        <end position="217"/>
    </location>
</feature>
<name>A0A1H0F8L3_9ACTO</name>
<dbReference type="GO" id="GO:0043190">
    <property type="term" value="C:ATP-binding cassette (ABC) transporter complex"/>
    <property type="evidence" value="ECO:0007669"/>
    <property type="project" value="InterPro"/>
</dbReference>
<sequence>MLAFPFIMLFLFLGLNKVVGAGQPGGPDFSTLVVPMALCLSLSLTCMTLTAGPIAEYREQGTLRILGTTPVSRAGFIGTHLAVRFALTLALTIAVAGVGVALGITPVSALWKAALVTVPSSVLFLGLGYILGSLMGSAQAATSVTPLLAVAIMFLSGIGMPLEHMSDAVVRVMDMLPTAYFGDLLYWVAGSPLQRHSTAVDALVSAACAVVVVPIAVKTFRWEARKN</sequence>
<evidence type="ECO:0000256" key="5">
    <source>
        <dbReference type="ARBA" id="ARBA00023251"/>
    </source>
</evidence>
<dbReference type="GO" id="GO:0046677">
    <property type="term" value="P:response to antibiotic"/>
    <property type="evidence" value="ECO:0007669"/>
    <property type="project" value="UniProtKB-KW"/>
</dbReference>
<evidence type="ECO:0000256" key="1">
    <source>
        <dbReference type="ARBA" id="ARBA00004141"/>
    </source>
</evidence>
<dbReference type="InterPro" id="IPR051784">
    <property type="entry name" value="Nod_factor_ABC_transporter"/>
</dbReference>
<dbReference type="InterPro" id="IPR013525">
    <property type="entry name" value="ABC2_TM"/>
</dbReference>
<dbReference type="PANTHER" id="PTHR43229:SF3">
    <property type="entry name" value="ABC-TYPE MULTIDRUG TRANSPORT SYSTEM, PERMEASE COMPONENT"/>
    <property type="match status" value="1"/>
</dbReference>
<evidence type="ECO:0000256" key="4">
    <source>
        <dbReference type="ARBA" id="ARBA00023136"/>
    </source>
</evidence>
<gene>
    <name evidence="8" type="ORF">SAMN05216355_12327</name>
</gene>